<feature type="compositionally biased region" description="Acidic residues" evidence="1">
    <location>
        <begin position="545"/>
        <end position="565"/>
    </location>
</feature>
<dbReference type="OrthoDB" id="2530067at2759"/>
<evidence type="ECO:0000313" key="2">
    <source>
        <dbReference type="EMBL" id="SCZ92437.1"/>
    </source>
</evidence>
<organism evidence="2 3">
    <name type="scientific">Microbotryum saponariae</name>
    <dbReference type="NCBI Taxonomy" id="289078"/>
    <lineage>
        <taxon>Eukaryota</taxon>
        <taxon>Fungi</taxon>
        <taxon>Dikarya</taxon>
        <taxon>Basidiomycota</taxon>
        <taxon>Pucciniomycotina</taxon>
        <taxon>Microbotryomycetes</taxon>
        <taxon>Microbotryales</taxon>
        <taxon>Microbotryaceae</taxon>
        <taxon>Microbotryum</taxon>
    </lineage>
</organism>
<feature type="region of interest" description="Disordered" evidence="1">
    <location>
        <begin position="903"/>
        <end position="938"/>
    </location>
</feature>
<feature type="compositionally biased region" description="Polar residues" evidence="1">
    <location>
        <begin position="250"/>
        <end position="259"/>
    </location>
</feature>
<dbReference type="STRING" id="289078.A0A2X0LFE5"/>
<feature type="compositionally biased region" description="Acidic residues" evidence="1">
    <location>
        <begin position="322"/>
        <end position="338"/>
    </location>
</feature>
<feature type="compositionally biased region" description="Acidic residues" evidence="1">
    <location>
        <begin position="658"/>
        <end position="671"/>
    </location>
</feature>
<evidence type="ECO:0000256" key="1">
    <source>
        <dbReference type="SAM" id="MobiDB-lite"/>
    </source>
</evidence>
<feature type="compositionally biased region" description="Basic and acidic residues" evidence="1">
    <location>
        <begin position="765"/>
        <end position="778"/>
    </location>
</feature>
<feature type="region of interest" description="Disordered" evidence="1">
    <location>
        <begin position="590"/>
        <end position="723"/>
    </location>
</feature>
<feature type="region of interest" description="Disordered" evidence="1">
    <location>
        <begin position="531"/>
        <end position="575"/>
    </location>
</feature>
<feature type="compositionally biased region" description="Polar residues" evidence="1">
    <location>
        <begin position="1"/>
        <end position="27"/>
    </location>
</feature>
<feature type="region of interest" description="Disordered" evidence="1">
    <location>
        <begin position="277"/>
        <end position="395"/>
    </location>
</feature>
<dbReference type="Proteomes" id="UP000249723">
    <property type="component" value="Unassembled WGS sequence"/>
</dbReference>
<feature type="compositionally biased region" description="Acidic residues" evidence="1">
    <location>
        <begin position="600"/>
        <end position="634"/>
    </location>
</feature>
<feature type="compositionally biased region" description="Acidic residues" evidence="1">
    <location>
        <begin position="55"/>
        <end position="64"/>
    </location>
</feature>
<dbReference type="PANTHER" id="PTHR48209">
    <property type="entry name" value="AGL056WP"/>
    <property type="match status" value="1"/>
</dbReference>
<feature type="compositionally biased region" description="Polar residues" evidence="1">
    <location>
        <begin position="779"/>
        <end position="789"/>
    </location>
</feature>
<sequence length="950" mass="101028">MGTKTTLPGSLHAPSSSHPPTTNKLAFSSSPSASRKSSHILILHDSSDTSMLSSDDGDSDDDDAVIVTSVGDAETSAPRRDGNGSTNDGVGVEDVCLACRGECQCGGARGDPVFVSSLGHHGSSSRGSSPTSNGKAHPRFSGKTLTGSPAPASARGSPELGEIPKRQREDAVDETEEEGDDDDDDDDDDIGRPRLELQKIHNSHIAALPATLPPLPTLPTLPTLFTNKAASPSSRATSPKPTPSPPLVSASGTSTRVCFGTTTPQRLTLRQVLALSAKEAESASASAQSSVDGDALDDERYRKIADARALMKSQDPDSSDLSGEDDDDDGPEDVVMDEIDTRMEKSEEKALRKEIEEKKRRFGSDSDARSEARSEARSDRNKNPKPTKVVEETEEDVAAAWEANVEALNRVRARTLGEAKGGVVAADASIEIDEDDELGVTDLPIVGGSGVVTWSDYEDLDEFETIDTTDEEDANIVIPREEENIEIPEEQEKSLAMDLEEELEELLAISESVVGPIRHDELESGDMWFEAVSDVEADGGATADIENDGDSDDDDSDDDEDESIESGETLLFVDGIEGWTTAAGAMAALRRRAESGFESHDDEAETDDDEDEEGEEDDDDNDIDLLELDDDGGETTDSMASDALVTRFGAPSRKVAADFDDDSGESTDSDPEAFNSSNAVASTSSVVLTTEGDAKGKETSNGKGKEPAEPSPRAVPQDATTPQAPAMGVFVAKRKNRSTKKAVKVVVIDASTALVPSPFSRARKSQLDRLTRTTRADSKASTSTGSISGETVEAEVEIEVEFDLDELLNDDLLESLSPSSATSVSTLPTTGEKVKSTSKGLSDFARWSRVPIGAFRSRTTPHQVAFNYDGFDLVHGGTARTTLSSPGVPNYSTKRSVEKRMLTSPVMGPSSVSAKHGKKKGNNGHGNKRPKLGHNVISPFVAAPKNSPWL</sequence>
<feature type="compositionally biased region" description="Polar residues" evidence="1">
    <location>
        <begin position="225"/>
        <end position="239"/>
    </location>
</feature>
<feature type="compositionally biased region" description="Basic residues" evidence="1">
    <location>
        <begin position="915"/>
        <end position="932"/>
    </location>
</feature>
<evidence type="ECO:0000313" key="3">
    <source>
        <dbReference type="Proteomes" id="UP000249723"/>
    </source>
</evidence>
<proteinExistence type="predicted"/>
<feature type="compositionally biased region" description="Basic and acidic residues" evidence="1">
    <location>
        <begin position="692"/>
        <end position="708"/>
    </location>
</feature>
<dbReference type="AlphaFoldDB" id="A0A2X0LFE5"/>
<feature type="region of interest" description="Disordered" evidence="1">
    <location>
        <begin position="208"/>
        <end position="259"/>
    </location>
</feature>
<keyword evidence="3" id="KW-1185">Reference proteome</keyword>
<feature type="region of interest" description="Disordered" evidence="1">
    <location>
        <begin position="1"/>
        <end position="91"/>
    </location>
</feature>
<name>A0A2X0LFE5_9BASI</name>
<feature type="compositionally biased region" description="Basic and acidic residues" evidence="1">
    <location>
        <begin position="339"/>
        <end position="382"/>
    </location>
</feature>
<gene>
    <name evidence="2" type="ORF">BZ3500_MVSOF-1268-A1-R1_CHR5-2G07855</name>
</gene>
<feature type="compositionally biased region" description="Acidic residues" evidence="1">
    <location>
        <begin position="171"/>
        <end position="189"/>
    </location>
</feature>
<dbReference type="EMBL" id="FMWP01000018">
    <property type="protein sequence ID" value="SCZ92437.1"/>
    <property type="molecule type" value="Genomic_DNA"/>
</dbReference>
<feature type="compositionally biased region" description="Low complexity" evidence="1">
    <location>
        <begin position="675"/>
        <end position="690"/>
    </location>
</feature>
<feature type="compositionally biased region" description="Low complexity" evidence="1">
    <location>
        <begin position="277"/>
        <end position="290"/>
    </location>
</feature>
<feature type="region of interest" description="Disordered" evidence="1">
    <location>
        <begin position="762"/>
        <end position="792"/>
    </location>
</feature>
<reference evidence="3" key="1">
    <citation type="submission" date="2016-10" db="EMBL/GenBank/DDBJ databases">
        <authorList>
            <person name="Jeantristanb JTB J.-T."/>
            <person name="Ricardo R."/>
        </authorList>
    </citation>
    <scope>NUCLEOTIDE SEQUENCE [LARGE SCALE GENOMIC DNA]</scope>
</reference>
<protein>
    <submittedName>
        <fullName evidence="2">BZ3500_MvSof-1268-A1-R1_Chr5-2g07855 protein</fullName>
    </submittedName>
</protein>
<accession>A0A2X0LFE5</accession>
<feature type="region of interest" description="Disordered" evidence="1">
    <location>
        <begin position="116"/>
        <end position="196"/>
    </location>
</feature>
<feature type="compositionally biased region" description="Low complexity" evidence="1">
    <location>
        <begin position="116"/>
        <end position="134"/>
    </location>
</feature>
<dbReference type="PANTHER" id="PTHR48209:SF2">
    <property type="entry name" value="FI24008P1"/>
    <property type="match status" value="1"/>
</dbReference>